<reference evidence="3" key="1">
    <citation type="submission" date="2020-12" db="EMBL/GenBank/DDBJ databases">
        <title>WGS assembly of Carya illinoinensis cv. Pawnee.</title>
        <authorList>
            <person name="Platts A."/>
            <person name="Shu S."/>
            <person name="Wright S."/>
            <person name="Barry K."/>
            <person name="Edger P."/>
            <person name="Pires J.C."/>
            <person name="Schmutz J."/>
        </authorList>
    </citation>
    <scope>NUCLEOTIDE SEQUENCE</scope>
    <source>
        <tissue evidence="3">Leaf</tissue>
    </source>
</reference>
<proteinExistence type="predicted"/>
<keyword evidence="1" id="KW-0472">Membrane</keyword>
<dbReference type="EMBL" id="CM031839">
    <property type="protein sequence ID" value="KAG6674426.1"/>
    <property type="molecule type" value="Genomic_DNA"/>
</dbReference>
<comment type="caution">
    <text evidence="3">The sequence shown here is derived from an EMBL/GenBank/DDBJ whole genome shotgun (WGS) entry which is preliminary data.</text>
</comment>
<evidence type="ECO:0000313" key="4">
    <source>
        <dbReference type="EMBL" id="KAG6674426.1"/>
    </source>
</evidence>
<organism evidence="3 5">
    <name type="scientific">Carya illinoinensis</name>
    <name type="common">Pecan</name>
    <dbReference type="NCBI Taxonomy" id="32201"/>
    <lineage>
        <taxon>Eukaryota</taxon>
        <taxon>Viridiplantae</taxon>
        <taxon>Streptophyta</taxon>
        <taxon>Embryophyta</taxon>
        <taxon>Tracheophyta</taxon>
        <taxon>Spermatophyta</taxon>
        <taxon>Magnoliopsida</taxon>
        <taxon>eudicotyledons</taxon>
        <taxon>Gunneridae</taxon>
        <taxon>Pentapetalae</taxon>
        <taxon>rosids</taxon>
        <taxon>fabids</taxon>
        <taxon>Fagales</taxon>
        <taxon>Juglandaceae</taxon>
        <taxon>Carya</taxon>
    </lineage>
</organism>
<dbReference type="Proteomes" id="UP000811609">
    <property type="component" value="Chromosome 15"/>
</dbReference>
<reference evidence="4" key="2">
    <citation type="submission" date="2021-01" db="EMBL/GenBank/DDBJ databases">
        <authorList>
            <person name="Lovell J.T."/>
            <person name="Bentley N."/>
            <person name="Bhattarai G."/>
            <person name="Jenkins J.W."/>
            <person name="Sreedasyam A."/>
            <person name="Alarcon Y."/>
            <person name="Bock C."/>
            <person name="Boston L."/>
            <person name="Carlson J."/>
            <person name="Cervantes K."/>
            <person name="Clermont K."/>
            <person name="Krom N."/>
            <person name="Kubenka K."/>
            <person name="Mamidi S."/>
            <person name="Mattison C."/>
            <person name="Monteros M."/>
            <person name="Pisani C."/>
            <person name="Plott C."/>
            <person name="Rajasekar S."/>
            <person name="Rhein H.S."/>
            <person name="Rohla C."/>
            <person name="Song M."/>
            <person name="Hilaire R.S."/>
            <person name="Shu S."/>
            <person name="Wells L."/>
            <person name="Wang X."/>
            <person name="Webber J."/>
            <person name="Heerema R.J."/>
            <person name="Klein P."/>
            <person name="Conner P."/>
            <person name="Grauke L."/>
            <person name="Grimwood J."/>
            <person name="Schmutz J."/>
            <person name="Randall J.J."/>
        </authorList>
    </citation>
    <scope>NUCLEOTIDE SEQUENCE</scope>
    <source>
        <tissue evidence="4">Leaf</tissue>
    </source>
</reference>
<gene>
    <name evidence="3" type="ORF">CIPAW_15G042100</name>
    <name evidence="4" type="ORF">I3842_15G041000</name>
</gene>
<dbReference type="Proteomes" id="UP000811246">
    <property type="component" value="Chromosome 15"/>
</dbReference>
<dbReference type="EMBL" id="CM031823">
    <property type="protein sequence ID" value="KAG6626356.1"/>
    <property type="molecule type" value="Genomic_DNA"/>
</dbReference>
<accession>A0A8T1N469</accession>
<sequence length="66" mass="6525">MAAISKASLLMTLMAVLLALVGAAQAQKADAPAPSPTSAALSTSPSLGWALLCSVVALVFGSARRV</sequence>
<evidence type="ECO:0000313" key="5">
    <source>
        <dbReference type="Proteomes" id="UP000811609"/>
    </source>
</evidence>
<protein>
    <submittedName>
        <fullName evidence="3">Uncharacterized protein</fullName>
    </submittedName>
</protein>
<keyword evidence="2" id="KW-0732">Signal</keyword>
<keyword evidence="5" id="KW-1185">Reference proteome</keyword>
<keyword evidence="1" id="KW-0812">Transmembrane</keyword>
<keyword evidence="1" id="KW-1133">Transmembrane helix</keyword>
<dbReference type="AlphaFoldDB" id="A0A8T1N469"/>
<evidence type="ECO:0000313" key="3">
    <source>
        <dbReference type="EMBL" id="KAG6626356.1"/>
    </source>
</evidence>
<feature type="chain" id="PRO_5035851077" evidence="2">
    <location>
        <begin position="27"/>
        <end position="66"/>
    </location>
</feature>
<evidence type="ECO:0000256" key="1">
    <source>
        <dbReference type="SAM" id="Phobius"/>
    </source>
</evidence>
<feature type="transmembrane region" description="Helical" evidence="1">
    <location>
        <begin position="47"/>
        <end position="63"/>
    </location>
</feature>
<evidence type="ECO:0000256" key="2">
    <source>
        <dbReference type="SAM" id="SignalP"/>
    </source>
</evidence>
<feature type="signal peptide" evidence="2">
    <location>
        <begin position="1"/>
        <end position="26"/>
    </location>
</feature>
<name>A0A8T1N469_CARIL</name>